<reference evidence="3 4" key="2">
    <citation type="submission" date="2015-01" db="EMBL/GenBank/DDBJ databases">
        <authorList>
            <consortium name="NBRP consortium"/>
            <person name="Sawabe T."/>
            <person name="Meirelles P."/>
            <person name="Feng G."/>
            <person name="Sayaka M."/>
            <person name="Hattori M."/>
            <person name="Ohkuma M."/>
        </authorList>
    </citation>
    <scope>NUCLEOTIDE SEQUENCE [LARGE SCALE GENOMIC DNA]</scope>
    <source>
        <strain evidence="3 4">JCM19232</strain>
    </source>
</reference>
<dbReference type="EMBL" id="BBSA01000001">
    <property type="protein sequence ID" value="GAM60474.1"/>
    <property type="molecule type" value="Genomic_DNA"/>
</dbReference>
<dbReference type="Proteomes" id="UP000031670">
    <property type="component" value="Unassembled WGS sequence"/>
</dbReference>
<dbReference type="Pfam" id="PF06178">
    <property type="entry name" value="KdgM"/>
    <property type="match status" value="1"/>
</dbReference>
<dbReference type="Gene3D" id="2.40.160.40">
    <property type="entry name" value="monomeric porin ompg"/>
    <property type="match status" value="1"/>
</dbReference>
<protein>
    <recommendedName>
        <fullName evidence="5">N-acetylneuraminic acid outer membrane channel protein nanC</fullName>
    </recommendedName>
</protein>
<dbReference type="AlphaFoldDB" id="A0A0B8PC59"/>
<proteinExistence type="predicted"/>
<feature type="signal peptide" evidence="2">
    <location>
        <begin position="1"/>
        <end position="21"/>
    </location>
</feature>
<dbReference type="InterPro" id="IPR053713">
    <property type="entry name" value="Bact_OM_Channel_sf"/>
</dbReference>
<gene>
    <name evidence="3" type="ORF">JCM19232_807</name>
</gene>
<dbReference type="InterPro" id="IPR009331">
    <property type="entry name" value="Oligogalacturonate-sp_porin"/>
</dbReference>
<dbReference type="GO" id="GO:0009279">
    <property type="term" value="C:cell outer membrane"/>
    <property type="evidence" value="ECO:0007669"/>
    <property type="project" value="TreeGrafter"/>
</dbReference>
<dbReference type="PANTHER" id="PTHR38105:SF5">
    <property type="entry name" value="OUTER MEMBRANE PROTEIN"/>
    <property type="match status" value="1"/>
</dbReference>
<evidence type="ECO:0000313" key="4">
    <source>
        <dbReference type="Proteomes" id="UP000031670"/>
    </source>
</evidence>
<accession>A0A0B8PC59</accession>
<evidence type="ECO:0008006" key="5">
    <source>
        <dbReference type="Google" id="ProtNLM"/>
    </source>
</evidence>
<reference evidence="3 4" key="1">
    <citation type="submission" date="2015-01" db="EMBL/GenBank/DDBJ databases">
        <title>Vibrio sp. C5 JCM 19232 whole genome shotgun sequence.</title>
        <authorList>
            <person name="Sawabe T."/>
            <person name="Meirelles P."/>
            <person name="Feng G."/>
            <person name="Sayaka M."/>
            <person name="Hattori M."/>
            <person name="Ohkuma M."/>
        </authorList>
    </citation>
    <scope>NUCLEOTIDE SEQUENCE [LARGE SCALE GENOMIC DNA]</scope>
    <source>
        <strain evidence="3 4">JCM19232</strain>
    </source>
</reference>
<dbReference type="GO" id="GO:0015288">
    <property type="term" value="F:porin activity"/>
    <property type="evidence" value="ECO:0007669"/>
    <property type="project" value="TreeGrafter"/>
</dbReference>
<feature type="chain" id="PRO_5002139858" description="N-acetylneuraminic acid outer membrane channel protein nanC" evidence="2">
    <location>
        <begin position="22"/>
        <end position="254"/>
    </location>
</feature>
<dbReference type="SUPFAM" id="SSF56935">
    <property type="entry name" value="Porins"/>
    <property type="match status" value="1"/>
</dbReference>
<comment type="caution">
    <text evidence="3">The sequence shown here is derived from an EMBL/GenBank/DDBJ whole genome shotgun (WGS) entry which is preliminary data.</text>
</comment>
<evidence type="ECO:0000256" key="2">
    <source>
        <dbReference type="SAM" id="SignalP"/>
    </source>
</evidence>
<keyword evidence="1 2" id="KW-0732">Signal</keyword>
<evidence type="ECO:0000313" key="3">
    <source>
        <dbReference type="EMBL" id="GAM60474.1"/>
    </source>
</evidence>
<name>A0A0B8PC59_9VIBR</name>
<dbReference type="PANTHER" id="PTHR38105">
    <property type="entry name" value="OUTER MEMBRANE PROTEIN-RELATED-RELATED"/>
    <property type="match status" value="1"/>
</dbReference>
<evidence type="ECO:0000256" key="1">
    <source>
        <dbReference type="ARBA" id="ARBA00022729"/>
    </source>
</evidence>
<dbReference type="GO" id="GO:0015772">
    <property type="term" value="P:oligosaccharide transport"/>
    <property type="evidence" value="ECO:0007669"/>
    <property type="project" value="TreeGrafter"/>
</dbReference>
<organism evidence="3 4">
    <name type="scientific">Vibrio ishigakensis</name>
    <dbReference type="NCBI Taxonomy" id="1481914"/>
    <lineage>
        <taxon>Bacteria</taxon>
        <taxon>Pseudomonadati</taxon>
        <taxon>Pseudomonadota</taxon>
        <taxon>Gammaproteobacteria</taxon>
        <taxon>Vibrionales</taxon>
        <taxon>Vibrionaceae</taxon>
        <taxon>Vibrio</taxon>
    </lineage>
</organism>
<sequence>MKTNKIAFAVLATLFAGAASAGSLDYRMEYKHDDEKWAHRAKIGSSVKISDPAKLYFSVEQKWQSETNDDGTVDFWNNTSRGDSEFDWGVQYKINNNWYIQPGMPITFAATKTTYKPQLRVGYKADFGLTTALRYRHEFQDYTSDGGTFTDVNGDKINRADKTVQQGKWTLTGSYKFSQPSLKNLKLSYEANYNKSYENERKANNKDWEWDLGVKVGYQFGDFQPYMEFWTIDQGSSAEDNRQLRTRAGLKYSF</sequence>